<evidence type="ECO:0000256" key="1">
    <source>
        <dbReference type="SAM" id="MobiDB-lite"/>
    </source>
</evidence>
<sequence>MLTKFLNNYGYMILGGAMIIGFSAFKGAEAYAGKKLDPVMVYFHGDPTDDDQVKDPSEWTTTSNSQSCDVNYNEQACAIEVDESDLNSNNELDGTRIQLGATSTPEGYIPSRTGGTSPTPFKPINKQLL</sequence>
<dbReference type="RefSeq" id="WP_147420423.1">
    <property type="nucleotide sequence ID" value="NZ_CP182813.1"/>
</dbReference>
<dbReference type="OrthoDB" id="711272at2"/>
<evidence type="ECO:0000313" key="4">
    <source>
        <dbReference type="Proteomes" id="UP000286246"/>
    </source>
</evidence>
<keyword evidence="4" id="KW-1185">Reference proteome</keyword>
<dbReference type="AlphaFoldDB" id="A0A420B7W3"/>
<accession>A0A420B7W3</accession>
<evidence type="ECO:0000256" key="2">
    <source>
        <dbReference type="SAM" id="Phobius"/>
    </source>
</evidence>
<feature type="region of interest" description="Disordered" evidence="1">
    <location>
        <begin position="98"/>
        <end position="129"/>
    </location>
</feature>
<name>A0A420B7W3_SPHD1</name>
<feature type="transmembrane region" description="Helical" evidence="2">
    <location>
        <begin position="6"/>
        <end position="25"/>
    </location>
</feature>
<keyword evidence="2" id="KW-1133">Transmembrane helix</keyword>
<keyword evidence="2" id="KW-0812">Transmembrane</keyword>
<reference evidence="3 4" key="1">
    <citation type="submission" date="2018-09" db="EMBL/GenBank/DDBJ databases">
        <title>Genomic Encyclopedia of Type Strains, Phase III (KMG-III): the genomes of soil and plant-associated and newly described type strains.</title>
        <authorList>
            <person name="Whitman W."/>
        </authorList>
    </citation>
    <scope>NUCLEOTIDE SEQUENCE [LARGE SCALE GENOMIC DNA]</scope>
    <source>
        <strain evidence="3 4">CECT 7938</strain>
    </source>
</reference>
<dbReference type="Proteomes" id="UP000286246">
    <property type="component" value="Unassembled WGS sequence"/>
</dbReference>
<gene>
    <name evidence="3" type="ORF">DFQ12_3037</name>
</gene>
<comment type="caution">
    <text evidence="3">The sequence shown here is derived from an EMBL/GenBank/DDBJ whole genome shotgun (WGS) entry which is preliminary data.</text>
</comment>
<keyword evidence="2" id="KW-0472">Membrane</keyword>
<evidence type="ECO:0000313" key="3">
    <source>
        <dbReference type="EMBL" id="RKE52791.1"/>
    </source>
</evidence>
<protein>
    <submittedName>
        <fullName evidence="3">Uncharacterized protein</fullName>
    </submittedName>
</protein>
<dbReference type="EMBL" id="RAPY01000002">
    <property type="protein sequence ID" value="RKE52791.1"/>
    <property type="molecule type" value="Genomic_DNA"/>
</dbReference>
<feature type="region of interest" description="Disordered" evidence="1">
    <location>
        <begin position="47"/>
        <end position="66"/>
    </location>
</feature>
<proteinExistence type="predicted"/>
<organism evidence="3 4">
    <name type="scientific">Sphingobacterium detergens</name>
    <dbReference type="NCBI Taxonomy" id="1145106"/>
    <lineage>
        <taxon>Bacteria</taxon>
        <taxon>Pseudomonadati</taxon>
        <taxon>Bacteroidota</taxon>
        <taxon>Sphingobacteriia</taxon>
        <taxon>Sphingobacteriales</taxon>
        <taxon>Sphingobacteriaceae</taxon>
        <taxon>Sphingobacterium</taxon>
    </lineage>
</organism>